<dbReference type="EMBL" id="JABWGO010000006">
    <property type="protein sequence ID" value="NUW43405.1"/>
    <property type="molecule type" value="Genomic_DNA"/>
</dbReference>
<reference evidence="3 4" key="1">
    <citation type="submission" date="2020-06" db="EMBL/GenBank/DDBJ databases">
        <authorList>
            <person name="Chanama M."/>
        </authorList>
    </citation>
    <scope>NUCLEOTIDE SEQUENCE [LARGE SCALE GENOMIC DNA]</scope>
    <source>
        <strain evidence="3 4">TBRC6557</strain>
    </source>
</reference>
<feature type="region of interest" description="Disordered" evidence="1">
    <location>
        <begin position="237"/>
        <end position="263"/>
    </location>
</feature>
<organism evidence="3 4">
    <name type="scientific">Nonomuraea rhodomycinica</name>
    <dbReference type="NCBI Taxonomy" id="1712872"/>
    <lineage>
        <taxon>Bacteria</taxon>
        <taxon>Bacillati</taxon>
        <taxon>Actinomycetota</taxon>
        <taxon>Actinomycetes</taxon>
        <taxon>Streptosporangiales</taxon>
        <taxon>Streptosporangiaceae</taxon>
        <taxon>Nonomuraea</taxon>
    </lineage>
</organism>
<evidence type="ECO:0000313" key="4">
    <source>
        <dbReference type="Proteomes" id="UP000546126"/>
    </source>
</evidence>
<feature type="chain" id="PRO_5031366331" description="Peptidase MA superfamily protein" evidence="2">
    <location>
        <begin position="34"/>
        <end position="263"/>
    </location>
</feature>
<evidence type="ECO:0000313" key="3">
    <source>
        <dbReference type="EMBL" id="NUW43405.1"/>
    </source>
</evidence>
<evidence type="ECO:0008006" key="5">
    <source>
        <dbReference type="Google" id="ProtNLM"/>
    </source>
</evidence>
<proteinExistence type="predicted"/>
<accession>A0A7Y6ISL3</accession>
<feature type="compositionally biased region" description="Low complexity" evidence="1">
    <location>
        <begin position="237"/>
        <end position="249"/>
    </location>
</feature>
<feature type="compositionally biased region" description="Pro residues" evidence="1">
    <location>
        <begin position="250"/>
        <end position="263"/>
    </location>
</feature>
<sequence>MHAPRKRPRRMWARAAVALATLLVAAVAGVAVAYPSVAATTCPGCYGLTELEPGVYAEKGLSAEQRERIHRTVAAARARIEGFYGPPVSSPRLLVCATDACYARIGGKKERGIAILNRSVMLSPRGLDTVIASHEMSHVELHARLTSGVEVPQWFDEGLAVVVSDDPRYLRPETAGDRCTTPPAGPLPVTLEEWLAAAGKDATTYAKSACQVHRWLRSHGDRQGLLSLIERLNAGGSFASETSTASTPSAEPPSPGAPTTPGD</sequence>
<protein>
    <recommendedName>
        <fullName evidence="5">Peptidase MA superfamily protein</fullName>
    </recommendedName>
</protein>
<comment type="caution">
    <text evidence="3">The sequence shown here is derived from an EMBL/GenBank/DDBJ whole genome shotgun (WGS) entry which is preliminary data.</text>
</comment>
<name>A0A7Y6ISL3_9ACTN</name>
<dbReference type="Proteomes" id="UP000546126">
    <property type="component" value="Unassembled WGS sequence"/>
</dbReference>
<gene>
    <name evidence="3" type="ORF">HT134_25205</name>
</gene>
<feature type="signal peptide" evidence="2">
    <location>
        <begin position="1"/>
        <end position="33"/>
    </location>
</feature>
<dbReference type="RefSeq" id="WP_175602923.1">
    <property type="nucleotide sequence ID" value="NZ_JABWGO010000006.1"/>
</dbReference>
<keyword evidence="2" id="KW-0732">Signal</keyword>
<evidence type="ECO:0000256" key="2">
    <source>
        <dbReference type="SAM" id="SignalP"/>
    </source>
</evidence>
<keyword evidence="4" id="KW-1185">Reference proteome</keyword>
<dbReference type="AlphaFoldDB" id="A0A7Y6ISL3"/>
<evidence type="ECO:0000256" key="1">
    <source>
        <dbReference type="SAM" id="MobiDB-lite"/>
    </source>
</evidence>